<dbReference type="Proteomes" id="UP000217199">
    <property type="component" value="Unassembled WGS sequence"/>
</dbReference>
<dbReference type="InterPro" id="IPR026591">
    <property type="entry name" value="Sirtuin_cat_small_dom_sf"/>
</dbReference>
<evidence type="ECO:0000313" key="12">
    <source>
        <dbReference type="EMBL" id="PAV17163.1"/>
    </source>
</evidence>
<dbReference type="GO" id="GO:0005634">
    <property type="term" value="C:nucleus"/>
    <property type="evidence" value="ECO:0007669"/>
    <property type="project" value="TreeGrafter"/>
</dbReference>
<dbReference type="Gene3D" id="3.40.50.1220">
    <property type="entry name" value="TPP-binding domain"/>
    <property type="match status" value="1"/>
</dbReference>
<evidence type="ECO:0000259" key="11">
    <source>
        <dbReference type="PROSITE" id="PS50305"/>
    </source>
</evidence>
<keyword evidence="4" id="KW-0808">Transferase</keyword>
<dbReference type="InterPro" id="IPR003000">
    <property type="entry name" value="Sirtuin"/>
</dbReference>
<dbReference type="Gene3D" id="3.30.1600.10">
    <property type="entry name" value="SIR2/SIRT2 'Small Domain"/>
    <property type="match status" value="1"/>
</dbReference>
<dbReference type="InterPro" id="IPR029035">
    <property type="entry name" value="DHS-like_NAD/FAD-binding_dom"/>
</dbReference>
<dbReference type="GO" id="GO:0017136">
    <property type="term" value="F:histone deacetylase activity, NAD-dependent"/>
    <property type="evidence" value="ECO:0007669"/>
    <property type="project" value="TreeGrafter"/>
</dbReference>
<proteinExistence type="inferred from homology"/>
<comment type="caution">
    <text evidence="12">The sequence shown here is derived from an EMBL/GenBank/DDBJ whole genome shotgun (WGS) entry which is preliminary data.</text>
</comment>
<dbReference type="STRING" id="2282107.A0A286UC38"/>
<evidence type="ECO:0000256" key="4">
    <source>
        <dbReference type="ARBA" id="ARBA00022679"/>
    </source>
</evidence>
<evidence type="ECO:0000256" key="1">
    <source>
        <dbReference type="ARBA" id="ARBA00001947"/>
    </source>
</evidence>
<dbReference type="EMBL" id="NBII01000007">
    <property type="protein sequence ID" value="PAV17163.1"/>
    <property type="molecule type" value="Genomic_DNA"/>
</dbReference>
<dbReference type="InterPro" id="IPR050134">
    <property type="entry name" value="NAD-dep_sirtuin_deacylases"/>
</dbReference>
<dbReference type="OrthoDB" id="420264at2759"/>
<evidence type="ECO:0000256" key="3">
    <source>
        <dbReference type="ARBA" id="ARBA00006924"/>
    </source>
</evidence>
<dbReference type="InParanoid" id="A0A286UC38"/>
<evidence type="ECO:0000256" key="9">
    <source>
        <dbReference type="PROSITE-ProRule" id="PRU00236"/>
    </source>
</evidence>
<keyword evidence="8" id="KW-0496">Mitochondrion</keyword>
<dbReference type="InterPro" id="IPR026590">
    <property type="entry name" value="Ssirtuin_cat_dom"/>
</dbReference>
<feature type="compositionally biased region" description="Low complexity" evidence="10">
    <location>
        <begin position="364"/>
        <end position="399"/>
    </location>
</feature>
<feature type="binding site" evidence="9">
    <location>
        <position position="170"/>
    </location>
    <ligand>
        <name>Zn(2+)</name>
        <dbReference type="ChEBI" id="CHEBI:29105"/>
    </ligand>
</feature>
<keyword evidence="5 9" id="KW-0479">Metal-binding</keyword>
<organism evidence="12 13">
    <name type="scientific">Pyrrhoderma noxium</name>
    <dbReference type="NCBI Taxonomy" id="2282107"/>
    <lineage>
        <taxon>Eukaryota</taxon>
        <taxon>Fungi</taxon>
        <taxon>Dikarya</taxon>
        <taxon>Basidiomycota</taxon>
        <taxon>Agaricomycotina</taxon>
        <taxon>Agaricomycetes</taxon>
        <taxon>Hymenochaetales</taxon>
        <taxon>Hymenochaetaceae</taxon>
        <taxon>Pyrrhoderma</taxon>
    </lineage>
</organism>
<dbReference type="PANTHER" id="PTHR11085">
    <property type="entry name" value="NAD-DEPENDENT PROTEIN DEACYLASE SIRTUIN-5, MITOCHONDRIAL-RELATED"/>
    <property type="match status" value="1"/>
</dbReference>
<comment type="cofactor">
    <cofactor evidence="1">
        <name>Zn(2+)</name>
        <dbReference type="ChEBI" id="CHEBI:29105"/>
    </cofactor>
</comment>
<dbReference type="SUPFAM" id="SSF52467">
    <property type="entry name" value="DHS-like NAD/FAD-binding domain"/>
    <property type="match status" value="1"/>
</dbReference>
<feature type="compositionally biased region" description="Basic and acidic residues" evidence="10">
    <location>
        <begin position="420"/>
        <end position="443"/>
    </location>
</feature>
<feature type="compositionally biased region" description="Polar residues" evidence="10">
    <location>
        <begin position="474"/>
        <end position="490"/>
    </location>
</feature>
<sequence>MRKSSVGDEDGPQLLESLDLPGIAKYIKSDACKRIFVMAGAGISTSAGIPDFRSPDTGLYIKLTLPRSSFRYLILPKKPTSFLRPSPRTCPREIQTHPNTLLHPPPLRKRIPTHVFHPKHRYTRTSRRRTPTKIIEAHGSFADQHCIECGARYPDEKIKKKIREQEIPVCEKRGCKGYVKPDIVFFGESLPPSFFSGIQHLRTADLLIVMGTSLTVHPFASLTEIVPEDCPRVLLNLDHVGNWGSRRNDVECLMACDRAVRELCGLLGWGEELEGLWEGTGGLVEEEGIGGGISVGGGGGGKENRDKEKEKEGKKKKKDEKEKEKGARDGKKVNEEFLNDIVDKLAKQVEQTSLEEKGEGPRNPASASTPTPTLSPTSGAVSAITTSTATTSNTLSTSSDRVQGGPLAPIQTQTQLPTQIEKRDKIGEGEGEEETKAKSETLKAEALSPKNPTTTSNNSNSNSTITTSSSSSSDNGGQPTEDNLNNNNKL</sequence>
<feature type="region of interest" description="Disordered" evidence="10">
    <location>
        <begin position="351"/>
        <end position="490"/>
    </location>
</feature>
<feature type="compositionally biased region" description="Gly residues" evidence="10">
    <location>
        <begin position="289"/>
        <end position="301"/>
    </location>
</feature>
<keyword evidence="13" id="KW-1185">Reference proteome</keyword>
<feature type="binding site" evidence="9">
    <location>
        <position position="149"/>
    </location>
    <ligand>
        <name>Zn(2+)</name>
        <dbReference type="ChEBI" id="CHEBI:29105"/>
    </ligand>
</feature>
<evidence type="ECO:0000256" key="8">
    <source>
        <dbReference type="ARBA" id="ARBA00023128"/>
    </source>
</evidence>
<feature type="active site" description="Proton acceptor" evidence="9">
    <location>
        <position position="138"/>
    </location>
</feature>
<dbReference type="GO" id="GO:0046872">
    <property type="term" value="F:metal ion binding"/>
    <property type="evidence" value="ECO:0007669"/>
    <property type="project" value="UniProtKB-KW"/>
</dbReference>
<dbReference type="Pfam" id="PF02146">
    <property type="entry name" value="SIR2"/>
    <property type="match status" value="2"/>
</dbReference>
<name>A0A286UC38_9AGAM</name>
<feature type="compositionally biased region" description="Basic and acidic residues" evidence="10">
    <location>
        <begin position="302"/>
        <end position="335"/>
    </location>
</feature>
<comment type="similarity">
    <text evidence="3">Belongs to the sirtuin family. Class I subfamily.</text>
</comment>
<dbReference type="FunCoup" id="A0A286UC38">
    <property type="interactions" value="221"/>
</dbReference>
<feature type="binding site" evidence="9">
    <location>
        <position position="175"/>
    </location>
    <ligand>
        <name>Zn(2+)</name>
        <dbReference type="ChEBI" id="CHEBI:29105"/>
    </ligand>
</feature>
<dbReference type="AlphaFoldDB" id="A0A286UC38"/>
<gene>
    <name evidence="12" type="ORF">PNOK_0722700</name>
</gene>
<evidence type="ECO:0000313" key="13">
    <source>
        <dbReference type="Proteomes" id="UP000217199"/>
    </source>
</evidence>
<accession>A0A286UC38</accession>
<dbReference type="GO" id="GO:0070403">
    <property type="term" value="F:NAD+ binding"/>
    <property type="evidence" value="ECO:0007669"/>
    <property type="project" value="InterPro"/>
</dbReference>
<feature type="compositionally biased region" description="Low complexity" evidence="10">
    <location>
        <begin position="406"/>
        <end position="419"/>
    </location>
</feature>
<evidence type="ECO:0000256" key="7">
    <source>
        <dbReference type="ARBA" id="ARBA00023027"/>
    </source>
</evidence>
<evidence type="ECO:0000256" key="5">
    <source>
        <dbReference type="ARBA" id="ARBA00022723"/>
    </source>
</evidence>
<evidence type="ECO:0000256" key="10">
    <source>
        <dbReference type="SAM" id="MobiDB-lite"/>
    </source>
</evidence>
<feature type="region of interest" description="Disordered" evidence="10">
    <location>
        <begin position="287"/>
        <end position="335"/>
    </location>
</feature>
<comment type="subcellular location">
    <subcellularLocation>
        <location evidence="2">Mitochondrion</location>
    </subcellularLocation>
</comment>
<keyword evidence="7" id="KW-0520">NAD</keyword>
<feature type="binding site" evidence="9">
    <location>
        <position position="146"/>
    </location>
    <ligand>
        <name>Zn(2+)</name>
        <dbReference type="ChEBI" id="CHEBI:29105"/>
    </ligand>
</feature>
<feature type="domain" description="Deacetylase sirtuin-type" evidence="11">
    <location>
        <begin position="13"/>
        <end position="270"/>
    </location>
</feature>
<dbReference type="PANTHER" id="PTHR11085:SF6">
    <property type="entry name" value="NAD-DEPENDENT PROTEIN DEACETYLASE SIRTUIN-2"/>
    <property type="match status" value="1"/>
</dbReference>
<evidence type="ECO:0000256" key="6">
    <source>
        <dbReference type="ARBA" id="ARBA00022833"/>
    </source>
</evidence>
<evidence type="ECO:0000256" key="2">
    <source>
        <dbReference type="ARBA" id="ARBA00004173"/>
    </source>
</evidence>
<feature type="compositionally biased region" description="Low complexity" evidence="10">
    <location>
        <begin position="453"/>
        <end position="473"/>
    </location>
</feature>
<dbReference type="PROSITE" id="PS50305">
    <property type="entry name" value="SIRTUIN"/>
    <property type="match status" value="1"/>
</dbReference>
<dbReference type="GO" id="GO:0005739">
    <property type="term" value="C:mitochondrion"/>
    <property type="evidence" value="ECO:0007669"/>
    <property type="project" value="UniProtKB-SubCell"/>
</dbReference>
<keyword evidence="6 9" id="KW-0862">Zinc</keyword>
<protein>
    <submittedName>
        <fullName evidence="12">NAD-dependent deacetylase sirtuin-2</fullName>
    </submittedName>
</protein>
<reference evidence="12 13" key="1">
    <citation type="journal article" date="2017" name="Mol. Ecol.">
        <title>Comparative and population genomic landscape of Phellinus noxius: A hypervariable fungus causing root rot in trees.</title>
        <authorList>
            <person name="Chung C.L."/>
            <person name="Lee T.J."/>
            <person name="Akiba M."/>
            <person name="Lee H.H."/>
            <person name="Kuo T.H."/>
            <person name="Liu D."/>
            <person name="Ke H.M."/>
            <person name="Yokoi T."/>
            <person name="Roa M.B."/>
            <person name="Lu M.J."/>
            <person name="Chang Y.Y."/>
            <person name="Ann P.J."/>
            <person name="Tsai J.N."/>
            <person name="Chen C.Y."/>
            <person name="Tzean S.S."/>
            <person name="Ota Y."/>
            <person name="Hattori T."/>
            <person name="Sahashi N."/>
            <person name="Liou R.F."/>
            <person name="Kikuchi T."/>
            <person name="Tsai I.J."/>
        </authorList>
    </citation>
    <scope>NUCLEOTIDE SEQUENCE [LARGE SCALE GENOMIC DNA]</scope>
    <source>
        <strain evidence="12 13">FFPRI411160</strain>
    </source>
</reference>